<name>A0A453A9U6_AEGTS</name>
<dbReference type="Gramene" id="AET2Gv20045400.4">
    <property type="protein sequence ID" value="AET2Gv20045400.4"/>
    <property type="gene ID" value="AET2Gv20045400"/>
</dbReference>
<evidence type="ECO:0000313" key="2">
    <source>
        <dbReference type="EnsemblPlants" id="AET2Gv20045400.4"/>
    </source>
</evidence>
<reference evidence="2" key="5">
    <citation type="journal article" date="2021" name="G3 (Bethesda)">
        <title>Aegilops tauschii genome assembly Aet v5.0 features greater sequence contiguity and improved annotation.</title>
        <authorList>
            <person name="Wang L."/>
            <person name="Zhu T."/>
            <person name="Rodriguez J.C."/>
            <person name="Deal K.R."/>
            <person name="Dubcovsky J."/>
            <person name="McGuire P.E."/>
            <person name="Lux T."/>
            <person name="Spannagl M."/>
            <person name="Mayer K.F.X."/>
            <person name="Baldrich P."/>
            <person name="Meyers B.C."/>
            <person name="Huo N."/>
            <person name="Gu Y.Q."/>
            <person name="Zhou H."/>
            <person name="Devos K.M."/>
            <person name="Bennetzen J.L."/>
            <person name="Unver T."/>
            <person name="Budak H."/>
            <person name="Gulick P.J."/>
            <person name="Galiba G."/>
            <person name="Kalapos B."/>
            <person name="Nelson D.R."/>
            <person name="Li P."/>
            <person name="You F.M."/>
            <person name="Luo M.C."/>
            <person name="Dvorak J."/>
        </authorList>
    </citation>
    <scope>NUCLEOTIDE SEQUENCE [LARGE SCALE GENOMIC DNA]</scope>
    <source>
        <strain evidence="2">cv. AL8/78</strain>
    </source>
</reference>
<keyword evidence="3" id="KW-1185">Reference proteome</keyword>
<proteinExistence type="predicted"/>
<reference evidence="3" key="2">
    <citation type="journal article" date="2017" name="Nat. Plants">
        <title>The Aegilops tauschii genome reveals multiple impacts of transposons.</title>
        <authorList>
            <person name="Zhao G."/>
            <person name="Zou C."/>
            <person name="Li K."/>
            <person name="Wang K."/>
            <person name="Li T."/>
            <person name="Gao L."/>
            <person name="Zhang X."/>
            <person name="Wang H."/>
            <person name="Yang Z."/>
            <person name="Liu X."/>
            <person name="Jiang W."/>
            <person name="Mao L."/>
            <person name="Kong X."/>
            <person name="Jiao Y."/>
            <person name="Jia J."/>
        </authorList>
    </citation>
    <scope>NUCLEOTIDE SEQUENCE [LARGE SCALE GENOMIC DNA]</scope>
    <source>
        <strain evidence="3">cv. AL8/78</strain>
    </source>
</reference>
<dbReference type="EnsemblPlants" id="AET2Gv20045400.4">
    <property type="protein sequence ID" value="AET2Gv20045400.4"/>
    <property type="gene ID" value="AET2Gv20045400"/>
</dbReference>
<dbReference type="Proteomes" id="UP000015105">
    <property type="component" value="Chromosome 2D"/>
</dbReference>
<reference evidence="3" key="1">
    <citation type="journal article" date="2014" name="Science">
        <title>Ancient hybridizations among the ancestral genomes of bread wheat.</title>
        <authorList>
            <consortium name="International Wheat Genome Sequencing Consortium,"/>
            <person name="Marcussen T."/>
            <person name="Sandve S.R."/>
            <person name="Heier L."/>
            <person name="Spannagl M."/>
            <person name="Pfeifer M."/>
            <person name="Jakobsen K.S."/>
            <person name="Wulff B.B."/>
            <person name="Steuernagel B."/>
            <person name="Mayer K.F."/>
            <person name="Olsen O.A."/>
        </authorList>
    </citation>
    <scope>NUCLEOTIDE SEQUENCE [LARGE SCALE GENOMIC DNA]</scope>
    <source>
        <strain evidence="3">cv. AL8/78</strain>
    </source>
</reference>
<reference evidence="2" key="3">
    <citation type="journal article" date="2017" name="Nature">
        <title>Genome sequence of the progenitor of the wheat D genome Aegilops tauschii.</title>
        <authorList>
            <person name="Luo M.C."/>
            <person name="Gu Y.Q."/>
            <person name="Puiu D."/>
            <person name="Wang H."/>
            <person name="Twardziok S.O."/>
            <person name="Deal K.R."/>
            <person name="Huo N."/>
            <person name="Zhu T."/>
            <person name="Wang L."/>
            <person name="Wang Y."/>
            <person name="McGuire P.E."/>
            <person name="Liu S."/>
            <person name="Long H."/>
            <person name="Ramasamy R.K."/>
            <person name="Rodriguez J.C."/>
            <person name="Van S.L."/>
            <person name="Yuan L."/>
            <person name="Wang Z."/>
            <person name="Xia Z."/>
            <person name="Xiao L."/>
            <person name="Anderson O.D."/>
            <person name="Ouyang S."/>
            <person name="Liang Y."/>
            <person name="Zimin A.V."/>
            <person name="Pertea G."/>
            <person name="Qi P."/>
            <person name="Bennetzen J.L."/>
            <person name="Dai X."/>
            <person name="Dawson M.W."/>
            <person name="Muller H.G."/>
            <person name="Kugler K."/>
            <person name="Rivarola-Duarte L."/>
            <person name="Spannagl M."/>
            <person name="Mayer K.F.X."/>
            <person name="Lu F.H."/>
            <person name="Bevan M.W."/>
            <person name="Leroy P."/>
            <person name="Li P."/>
            <person name="You F.M."/>
            <person name="Sun Q."/>
            <person name="Liu Z."/>
            <person name="Lyons E."/>
            <person name="Wicker T."/>
            <person name="Salzberg S.L."/>
            <person name="Devos K.M."/>
            <person name="Dvorak J."/>
        </authorList>
    </citation>
    <scope>NUCLEOTIDE SEQUENCE [LARGE SCALE GENOMIC DNA]</scope>
    <source>
        <strain evidence="2">cv. AL8/78</strain>
    </source>
</reference>
<feature type="region of interest" description="Disordered" evidence="1">
    <location>
        <begin position="1"/>
        <end position="66"/>
    </location>
</feature>
<evidence type="ECO:0000313" key="3">
    <source>
        <dbReference type="Proteomes" id="UP000015105"/>
    </source>
</evidence>
<sequence>MVVRSGSRVTLVGRSPVSAWEPPSRGVSGKPPPPRKPPQSCLLDPPRRTDGRYLSSSLSRATCGGGWRTSASAAAEVSVRSPLFSRPSPLSLLSNLLCRGGHGWIRPAAARRLLVPWVARRIWGQGGPADFSVRRLGGFGGRSCSA</sequence>
<reference evidence="2" key="4">
    <citation type="submission" date="2019-03" db="UniProtKB">
        <authorList>
            <consortium name="EnsemblPlants"/>
        </authorList>
    </citation>
    <scope>IDENTIFICATION</scope>
</reference>
<accession>A0A453A9U6</accession>
<evidence type="ECO:0000256" key="1">
    <source>
        <dbReference type="SAM" id="MobiDB-lite"/>
    </source>
</evidence>
<organism evidence="2 3">
    <name type="scientific">Aegilops tauschii subsp. strangulata</name>
    <name type="common">Goatgrass</name>
    <dbReference type="NCBI Taxonomy" id="200361"/>
    <lineage>
        <taxon>Eukaryota</taxon>
        <taxon>Viridiplantae</taxon>
        <taxon>Streptophyta</taxon>
        <taxon>Embryophyta</taxon>
        <taxon>Tracheophyta</taxon>
        <taxon>Spermatophyta</taxon>
        <taxon>Magnoliopsida</taxon>
        <taxon>Liliopsida</taxon>
        <taxon>Poales</taxon>
        <taxon>Poaceae</taxon>
        <taxon>BOP clade</taxon>
        <taxon>Pooideae</taxon>
        <taxon>Triticodae</taxon>
        <taxon>Triticeae</taxon>
        <taxon>Triticinae</taxon>
        <taxon>Aegilops</taxon>
    </lineage>
</organism>
<protein>
    <submittedName>
        <fullName evidence="2">Uncharacterized protein</fullName>
    </submittedName>
</protein>
<dbReference type="AlphaFoldDB" id="A0A453A9U6"/>